<dbReference type="PRINTS" id="PR00411">
    <property type="entry name" value="PNDRDTASEI"/>
</dbReference>
<evidence type="ECO:0000313" key="9">
    <source>
        <dbReference type="Proteomes" id="UP000053617"/>
    </source>
</evidence>
<sequence length="582" mass="63160">MTIPSHRKRVVIVGGVAGGMSCATRLRRLDENAEIIVLEKGPFVSYANCGIPYALGNVITDEAKLHVQTSEKIKSWFNIDVKTKAEVLEIDRAAKTVTFGDSSEASDRDDEKVRQVSYDKLVLALGAASFRPPVEGINSEHVFTLQTIPDLQNVKAHIAKHGCCNAAVIGGGFIGLEAAENLRLLGLNVTIFEYLPHVFPPIDQDMAEPLHKELQRNGVRLILNARITRIDAASCSAPAAVVLDSSKSIAADIVVVAVGVRARTDVARKAGLEVGKTGLKVNDAMQTSDPDVYAVGDMVETSNLIAHERMQLALAGPANRQGRLVADHICGRKVEFRGNVATAVCKVFDLTVGLVGFSVAGLNRLGLGESMQFVTVHPPDHASYYPGAEPMTVKVAFEIPSGRLLGAQAVGKKGVDKRIDVLAMAIRAGMTIEDLEHVELGYAPPYGSAKDPVNMAGFVGGNVLRRDVEIIHAEDLVNEQMEAERIEPHRATILNKYSILDVRSPDEFKRGHLVGAINLPLGSLRDHMDSLDKKKKIVVYCWVGYRGYLAYRILKQNDFDAVNLDGGFKSVSEGGYEVLRDK</sequence>
<protein>
    <recommendedName>
        <fullName evidence="7">Rhodanese domain-containing protein</fullName>
    </recommendedName>
</protein>
<comment type="similarity">
    <text evidence="2">Belongs to the class-III pyridine nucleotide-disulfide oxidoreductase family.</text>
</comment>
<feature type="domain" description="Rhodanese" evidence="7">
    <location>
        <begin position="493"/>
        <end position="580"/>
    </location>
</feature>
<evidence type="ECO:0000256" key="1">
    <source>
        <dbReference type="ARBA" id="ARBA00001974"/>
    </source>
</evidence>
<dbReference type="HOGENOM" id="CLU_003291_1_2_1"/>
<dbReference type="Gene3D" id="3.40.250.10">
    <property type="entry name" value="Rhodanese-like domain"/>
    <property type="match status" value="1"/>
</dbReference>
<dbReference type="Gene3D" id="3.50.50.60">
    <property type="entry name" value="FAD/NAD(P)-binding domain"/>
    <property type="match status" value="2"/>
</dbReference>
<dbReference type="AlphaFoldDB" id="A0A0D2IHU8"/>
<keyword evidence="3" id="KW-0285">Flavoprotein</keyword>
<dbReference type="SUPFAM" id="SSF51905">
    <property type="entry name" value="FAD/NAD(P)-binding domain"/>
    <property type="match status" value="1"/>
</dbReference>
<dbReference type="RefSeq" id="XP_013272490.1">
    <property type="nucleotide sequence ID" value="XM_013417036.1"/>
</dbReference>
<keyword evidence="6" id="KW-0676">Redox-active center</keyword>
<dbReference type="InterPro" id="IPR036188">
    <property type="entry name" value="FAD/NAD-bd_sf"/>
</dbReference>
<dbReference type="Proteomes" id="UP000053617">
    <property type="component" value="Unassembled WGS sequence"/>
</dbReference>
<comment type="cofactor">
    <cofactor evidence="1">
        <name>FAD</name>
        <dbReference type="ChEBI" id="CHEBI:57692"/>
    </cofactor>
</comment>
<dbReference type="InterPro" id="IPR036873">
    <property type="entry name" value="Rhodanese-like_dom_sf"/>
</dbReference>
<dbReference type="STRING" id="1442369.A0A0D2IHU8"/>
<dbReference type="Pfam" id="PF07992">
    <property type="entry name" value="Pyr_redox_2"/>
    <property type="match status" value="1"/>
</dbReference>
<dbReference type="SUPFAM" id="SSF55424">
    <property type="entry name" value="FAD/NAD-linked reductases, dimerisation (C-terminal) domain"/>
    <property type="match status" value="1"/>
</dbReference>
<gene>
    <name evidence="8" type="ORF">Z518_06226</name>
</gene>
<dbReference type="PROSITE" id="PS50206">
    <property type="entry name" value="RHODANESE_3"/>
    <property type="match status" value="1"/>
</dbReference>
<evidence type="ECO:0000256" key="6">
    <source>
        <dbReference type="ARBA" id="ARBA00023284"/>
    </source>
</evidence>
<dbReference type="Pfam" id="PF00581">
    <property type="entry name" value="Rhodanese"/>
    <property type="match status" value="1"/>
</dbReference>
<dbReference type="SUPFAM" id="SSF52821">
    <property type="entry name" value="Rhodanese/Cell cycle control phosphatase"/>
    <property type="match status" value="1"/>
</dbReference>
<dbReference type="InterPro" id="IPR004099">
    <property type="entry name" value="Pyr_nucl-diS_OxRdtase_dimer"/>
</dbReference>
<dbReference type="InterPro" id="IPR023753">
    <property type="entry name" value="FAD/NAD-binding_dom"/>
</dbReference>
<evidence type="ECO:0000256" key="3">
    <source>
        <dbReference type="ARBA" id="ARBA00022630"/>
    </source>
</evidence>
<keyword evidence="5" id="KW-0560">Oxidoreductase</keyword>
<evidence type="ECO:0000313" key="8">
    <source>
        <dbReference type="EMBL" id="KIX05354.1"/>
    </source>
</evidence>
<dbReference type="Pfam" id="PF02852">
    <property type="entry name" value="Pyr_redox_dim"/>
    <property type="match status" value="1"/>
</dbReference>
<keyword evidence="9" id="KW-1185">Reference proteome</keyword>
<evidence type="ECO:0000256" key="5">
    <source>
        <dbReference type="ARBA" id="ARBA00023002"/>
    </source>
</evidence>
<dbReference type="InterPro" id="IPR050260">
    <property type="entry name" value="FAD-bd_OxRdtase"/>
</dbReference>
<reference evidence="8 9" key="1">
    <citation type="submission" date="2015-01" db="EMBL/GenBank/DDBJ databases">
        <title>The Genome Sequence of Rhinocladiella mackenzie CBS 650.93.</title>
        <authorList>
            <consortium name="The Broad Institute Genomics Platform"/>
            <person name="Cuomo C."/>
            <person name="de Hoog S."/>
            <person name="Gorbushina A."/>
            <person name="Stielow B."/>
            <person name="Teixiera M."/>
            <person name="Abouelleil A."/>
            <person name="Chapman S.B."/>
            <person name="Priest M."/>
            <person name="Young S.K."/>
            <person name="Wortman J."/>
            <person name="Nusbaum C."/>
            <person name="Birren B."/>
        </authorList>
    </citation>
    <scope>NUCLEOTIDE SEQUENCE [LARGE SCALE GENOMIC DNA]</scope>
    <source>
        <strain evidence="8 9">CBS 650.93</strain>
    </source>
</reference>
<evidence type="ECO:0000256" key="2">
    <source>
        <dbReference type="ARBA" id="ARBA00009130"/>
    </source>
</evidence>
<dbReference type="GO" id="GO:0016491">
    <property type="term" value="F:oxidoreductase activity"/>
    <property type="evidence" value="ECO:0007669"/>
    <property type="project" value="UniProtKB-KW"/>
</dbReference>
<dbReference type="SMART" id="SM00450">
    <property type="entry name" value="RHOD"/>
    <property type="match status" value="1"/>
</dbReference>
<name>A0A0D2IHU8_9EURO</name>
<dbReference type="PANTHER" id="PTHR43429">
    <property type="entry name" value="PYRIDINE NUCLEOTIDE-DISULFIDE OXIDOREDUCTASE DOMAIN-CONTAINING"/>
    <property type="match status" value="1"/>
</dbReference>
<dbReference type="VEuPathDB" id="FungiDB:Z518_06226"/>
<dbReference type="PROSITE" id="PS51257">
    <property type="entry name" value="PROKAR_LIPOPROTEIN"/>
    <property type="match status" value="1"/>
</dbReference>
<evidence type="ECO:0000256" key="4">
    <source>
        <dbReference type="ARBA" id="ARBA00022827"/>
    </source>
</evidence>
<dbReference type="InterPro" id="IPR001763">
    <property type="entry name" value="Rhodanese-like_dom"/>
</dbReference>
<accession>A0A0D2IHU8</accession>
<dbReference type="PRINTS" id="PR00368">
    <property type="entry name" value="FADPNR"/>
</dbReference>
<dbReference type="EMBL" id="KN847478">
    <property type="protein sequence ID" value="KIX05354.1"/>
    <property type="molecule type" value="Genomic_DNA"/>
</dbReference>
<organism evidence="8 9">
    <name type="scientific">Rhinocladiella mackenziei CBS 650.93</name>
    <dbReference type="NCBI Taxonomy" id="1442369"/>
    <lineage>
        <taxon>Eukaryota</taxon>
        <taxon>Fungi</taxon>
        <taxon>Dikarya</taxon>
        <taxon>Ascomycota</taxon>
        <taxon>Pezizomycotina</taxon>
        <taxon>Eurotiomycetes</taxon>
        <taxon>Chaetothyriomycetidae</taxon>
        <taxon>Chaetothyriales</taxon>
        <taxon>Herpotrichiellaceae</taxon>
        <taxon>Rhinocladiella</taxon>
    </lineage>
</organism>
<dbReference type="PANTHER" id="PTHR43429:SF1">
    <property type="entry name" value="NAD(P)H SULFUR OXIDOREDUCTASE (COA-DEPENDENT)"/>
    <property type="match status" value="1"/>
</dbReference>
<dbReference type="GeneID" id="25294297"/>
<evidence type="ECO:0000259" key="7">
    <source>
        <dbReference type="PROSITE" id="PS50206"/>
    </source>
</evidence>
<proteinExistence type="inferred from homology"/>
<dbReference type="InterPro" id="IPR016156">
    <property type="entry name" value="FAD/NAD-linked_Rdtase_dimer_sf"/>
</dbReference>
<dbReference type="OrthoDB" id="361797at2759"/>
<keyword evidence="4" id="KW-0274">FAD</keyword>